<gene>
    <name evidence="2" type="ORF">Q664_51835</name>
</gene>
<evidence type="ECO:0000313" key="3">
    <source>
        <dbReference type="Proteomes" id="UP000028547"/>
    </source>
</evidence>
<feature type="domain" description="Putative zinc-finger" evidence="1">
    <location>
        <begin position="6"/>
        <end position="36"/>
    </location>
</feature>
<dbReference type="RefSeq" id="WP_043414378.1">
    <property type="nucleotide sequence ID" value="NZ_JPMI01000423.1"/>
</dbReference>
<organism evidence="2 3">
    <name type="scientific">Archangium violaceum Cb vi76</name>
    <dbReference type="NCBI Taxonomy" id="1406225"/>
    <lineage>
        <taxon>Bacteria</taxon>
        <taxon>Pseudomonadati</taxon>
        <taxon>Myxococcota</taxon>
        <taxon>Myxococcia</taxon>
        <taxon>Myxococcales</taxon>
        <taxon>Cystobacterineae</taxon>
        <taxon>Archangiaceae</taxon>
        <taxon>Archangium</taxon>
    </lineage>
</organism>
<name>A0A084SEJ9_9BACT</name>
<evidence type="ECO:0000259" key="1">
    <source>
        <dbReference type="Pfam" id="PF13490"/>
    </source>
</evidence>
<dbReference type="InterPro" id="IPR041916">
    <property type="entry name" value="Anti_sigma_zinc_sf"/>
</dbReference>
<reference evidence="2 3" key="1">
    <citation type="submission" date="2014-07" db="EMBL/GenBank/DDBJ databases">
        <title>Draft Genome Sequence of Gephyronic Acid Producer, Cystobacter violaceus Strain Cb vi76.</title>
        <authorList>
            <person name="Stevens D.C."/>
            <person name="Young J."/>
            <person name="Carmichael R."/>
            <person name="Tan J."/>
            <person name="Taylor R.E."/>
        </authorList>
    </citation>
    <scope>NUCLEOTIDE SEQUENCE [LARGE SCALE GENOMIC DNA]</scope>
    <source>
        <strain evidence="2 3">Cb vi76</strain>
    </source>
</reference>
<dbReference type="EMBL" id="JPMI01000423">
    <property type="protein sequence ID" value="KFA86884.1"/>
    <property type="molecule type" value="Genomic_DNA"/>
</dbReference>
<proteinExistence type="predicted"/>
<dbReference type="AlphaFoldDB" id="A0A084SEJ9"/>
<dbReference type="InterPro" id="IPR027383">
    <property type="entry name" value="Znf_put"/>
</dbReference>
<accession>A0A084SEJ9</accession>
<dbReference type="Proteomes" id="UP000028547">
    <property type="component" value="Unassembled WGS sequence"/>
</dbReference>
<protein>
    <submittedName>
        <fullName evidence="2">Membrane protein</fullName>
    </submittedName>
</protein>
<comment type="caution">
    <text evidence="2">The sequence shown here is derived from an EMBL/GenBank/DDBJ whole genome shotgun (WGS) entry which is preliminary data.</text>
</comment>
<evidence type="ECO:0000313" key="2">
    <source>
        <dbReference type="EMBL" id="KFA86884.1"/>
    </source>
</evidence>
<dbReference type="Gene3D" id="1.10.10.1320">
    <property type="entry name" value="Anti-sigma factor, zinc-finger domain"/>
    <property type="match status" value="1"/>
</dbReference>
<dbReference type="Pfam" id="PF13490">
    <property type="entry name" value="zf-HC2"/>
    <property type="match status" value="1"/>
</dbReference>
<sequence length="156" mass="16499">MSCPYEEDLTAYVDGELAPARRAEVETHLGGCAGCQGTEALLRRTVASMAGLPEYTPSPAMRREVLAKLDALPPTLGERLRALLRPSVLVPAAGLAAMAGLALYTAAPSEPVLEVADAGTLELAMNLEVVEDYDVVGLENGEDLEVIASLHELEVR</sequence>